<accession>A0ABW9JFL7</accession>
<dbReference type="SUPFAM" id="SSF51126">
    <property type="entry name" value="Pectin lyase-like"/>
    <property type="match status" value="2"/>
</dbReference>
<keyword evidence="1" id="KW-0732">Signal</keyword>
<dbReference type="Proteomes" id="UP001517367">
    <property type="component" value="Unassembled WGS sequence"/>
</dbReference>
<dbReference type="InterPro" id="IPR013783">
    <property type="entry name" value="Ig-like_fold"/>
</dbReference>
<protein>
    <submittedName>
        <fullName evidence="3">T9SS type A sorting domain-containing protein</fullName>
    </submittedName>
</protein>
<proteinExistence type="predicted"/>
<dbReference type="Pfam" id="PF18962">
    <property type="entry name" value="Por_Secre_tail"/>
    <property type="match status" value="1"/>
</dbReference>
<feature type="chain" id="PRO_5046560423" evidence="1">
    <location>
        <begin position="21"/>
        <end position="712"/>
    </location>
</feature>
<dbReference type="InterPro" id="IPR011050">
    <property type="entry name" value="Pectin_lyase_fold/virulence"/>
</dbReference>
<dbReference type="InterPro" id="IPR012334">
    <property type="entry name" value="Pectin_lyas_fold"/>
</dbReference>
<dbReference type="Gene3D" id="2.60.40.10">
    <property type="entry name" value="Immunoglobulins"/>
    <property type="match status" value="1"/>
</dbReference>
<evidence type="ECO:0000313" key="4">
    <source>
        <dbReference type="Proteomes" id="UP001517367"/>
    </source>
</evidence>
<dbReference type="EMBL" id="SRMP02000005">
    <property type="protein sequence ID" value="MFN0290710.1"/>
    <property type="molecule type" value="Genomic_DNA"/>
</dbReference>
<dbReference type="NCBIfam" id="TIGR04183">
    <property type="entry name" value="Por_Secre_tail"/>
    <property type="match status" value="1"/>
</dbReference>
<dbReference type="InterPro" id="IPR026444">
    <property type="entry name" value="Secre_tail"/>
</dbReference>
<evidence type="ECO:0000259" key="2">
    <source>
        <dbReference type="Pfam" id="PF18962"/>
    </source>
</evidence>
<evidence type="ECO:0000256" key="1">
    <source>
        <dbReference type="SAM" id="SignalP"/>
    </source>
</evidence>
<name>A0ABW9JFL7_9SPHI</name>
<reference evidence="3 4" key="1">
    <citation type="submission" date="2024-12" db="EMBL/GenBank/DDBJ databases">
        <authorList>
            <person name="Hu S."/>
        </authorList>
    </citation>
    <scope>NUCLEOTIDE SEQUENCE [LARGE SCALE GENOMIC DNA]</scope>
    <source>
        <strain evidence="3 4">P-25</strain>
    </source>
</reference>
<comment type="caution">
    <text evidence="3">The sequence shown here is derived from an EMBL/GenBank/DDBJ whole genome shotgun (WGS) entry which is preliminary data.</text>
</comment>
<dbReference type="Gene3D" id="2.160.20.10">
    <property type="entry name" value="Single-stranded right-handed beta-helix, Pectin lyase-like"/>
    <property type="match status" value="1"/>
</dbReference>
<dbReference type="RefSeq" id="WP_138729931.1">
    <property type="nucleotide sequence ID" value="NZ_SRMP02000005.1"/>
</dbReference>
<organism evidence="3 4">
    <name type="scientific">Pedobacter helvus</name>
    <dbReference type="NCBI Taxonomy" id="2563444"/>
    <lineage>
        <taxon>Bacteria</taxon>
        <taxon>Pseudomonadati</taxon>
        <taxon>Bacteroidota</taxon>
        <taxon>Sphingobacteriia</taxon>
        <taxon>Sphingobacteriales</taxon>
        <taxon>Sphingobacteriaceae</taxon>
        <taxon>Pedobacter</taxon>
    </lineage>
</organism>
<feature type="domain" description="Secretion system C-terminal sorting" evidence="2">
    <location>
        <begin position="639"/>
        <end position="706"/>
    </location>
</feature>
<keyword evidence="4" id="KW-1185">Reference proteome</keyword>
<sequence>MRNLYLKILVVCLFAISANAQTTYYVKTDGTAGAAATSWSNASNNLQEVINAAIAGDKIFVAGGTYLPSNITNTVGTVSSRDYAFVLKNGVSVFGGFTGTEANENERTAGNLTVLSGDLAGNDVAETTANATNYMTLNKAENAYHVVLAIGITNTTIFDGFTITKGDASATTASTLTINGEIIDRRLGGGMYILNSGADFVISNVTATINRANFDTDGAGGGGGGFYINTSSPTIKDCVVTKNYSTHATPKSAGANYGSGMSIVLASSPTVTNTVFSENFGGSGGAVGINGGATNDCSPIFTNCTFRLNRGNTRAGAVDVRSSTPVFTACLFSENTAMGSGGGGVYNYSGRPSFLNNIFHKNYASTSNGAAYGSQNGNYGAVFRNNTFFDNRNIYGSTLNYSAGIFAAAVGASSDYPDKKTYLYNNLFFGSVAQYNSNKSTIDFFIIDPLLIGAINHNLIQQTAYTENGTNNKTNVNPLFINTTLGHMSFLAPGNASAAKDAGVDSENNTSLDFNGRARKNGTIDIGAVEYFMVLPVSFISFAAKATTNGVQLNWKVTSEINHKQYIISRSADGENYSLVTKVKGLENTIGPQSYSITDQLAAQGTYYYQLHQEDLDGTINYLATQVVKTGFSTLIANVYPNPAKDKVAIVLKPGVYNQYSLAAMQGNVLLNGKISNKDELINLNLSNLSSGIYIIKLDGANGSTALRVIKI</sequence>
<feature type="signal peptide" evidence="1">
    <location>
        <begin position="1"/>
        <end position="20"/>
    </location>
</feature>
<evidence type="ECO:0000313" key="3">
    <source>
        <dbReference type="EMBL" id="MFN0290710.1"/>
    </source>
</evidence>
<gene>
    <name evidence="3" type="ORF">E5L68_004875</name>
</gene>